<keyword evidence="2" id="KW-1133">Transmembrane helix</keyword>
<keyword evidence="2" id="KW-0472">Membrane</keyword>
<feature type="transmembrane region" description="Helical" evidence="2">
    <location>
        <begin position="53"/>
        <end position="75"/>
    </location>
</feature>
<accession>A0A1A0VIZ7</accession>
<organism evidence="3 4">
    <name type="scientific">Mycobacterium colombiense</name>
    <dbReference type="NCBI Taxonomy" id="339268"/>
    <lineage>
        <taxon>Bacteria</taxon>
        <taxon>Bacillati</taxon>
        <taxon>Actinomycetota</taxon>
        <taxon>Actinomycetes</taxon>
        <taxon>Mycobacteriales</taxon>
        <taxon>Mycobacteriaceae</taxon>
        <taxon>Mycobacterium</taxon>
        <taxon>Mycobacterium avium complex (MAC)</taxon>
    </lineage>
</organism>
<gene>
    <name evidence="3" type="ORF">A5760_11050</name>
</gene>
<dbReference type="EMBL" id="LZSX01000065">
    <property type="protein sequence ID" value="OBB83217.1"/>
    <property type="molecule type" value="Genomic_DNA"/>
</dbReference>
<proteinExistence type="predicted"/>
<reference evidence="3 4" key="1">
    <citation type="submission" date="2016-06" db="EMBL/GenBank/DDBJ databases">
        <authorList>
            <person name="Kjaerup R.B."/>
            <person name="Dalgaard T.S."/>
            <person name="Juul-Madsen H.R."/>
        </authorList>
    </citation>
    <scope>NUCLEOTIDE SEQUENCE [LARGE SCALE GENOMIC DNA]</scope>
    <source>
        <strain evidence="3 4">852002-51834_SCH5396731</strain>
    </source>
</reference>
<evidence type="ECO:0000313" key="4">
    <source>
        <dbReference type="Proteomes" id="UP000091914"/>
    </source>
</evidence>
<comment type="caution">
    <text evidence="3">The sequence shown here is derived from an EMBL/GenBank/DDBJ whole genome shotgun (WGS) entry which is preliminary data.</text>
</comment>
<evidence type="ECO:0000256" key="2">
    <source>
        <dbReference type="SAM" id="Phobius"/>
    </source>
</evidence>
<keyword evidence="2" id="KW-0812">Transmembrane</keyword>
<dbReference type="RefSeq" id="WP_064881245.1">
    <property type="nucleotide sequence ID" value="NZ_LZSX01000065.1"/>
</dbReference>
<evidence type="ECO:0000313" key="3">
    <source>
        <dbReference type="EMBL" id="OBB83217.1"/>
    </source>
</evidence>
<dbReference type="InterPro" id="IPR045512">
    <property type="entry name" value="DUF6480"/>
</dbReference>
<sequence>MTAQPPDPDPTQIPGLQPGGGAAPGSTPPAAPRTSGVSEPQPPNTRRFTPSSVLTVVAVCIFVVAFIAVAVLLVMKMVGATG</sequence>
<feature type="region of interest" description="Disordered" evidence="1">
    <location>
        <begin position="1"/>
        <end position="49"/>
    </location>
</feature>
<dbReference type="Proteomes" id="UP000091914">
    <property type="component" value="Unassembled WGS sequence"/>
</dbReference>
<feature type="compositionally biased region" description="Pro residues" evidence="1">
    <location>
        <begin position="1"/>
        <end position="11"/>
    </location>
</feature>
<protein>
    <submittedName>
        <fullName evidence="3">Uncharacterized protein</fullName>
    </submittedName>
</protein>
<dbReference type="AlphaFoldDB" id="A0A1A0VIZ7"/>
<evidence type="ECO:0000256" key="1">
    <source>
        <dbReference type="SAM" id="MobiDB-lite"/>
    </source>
</evidence>
<dbReference type="Pfam" id="PF20088">
    <property type="entry name" value="DUF6480"/>
    <property type="match status" value="1"/>
</dbReference>
<name>A0A1A0VIZ7_9MYCO</name>